<keyword evidence="2" id="KW-1185">Reference proteome</keyword>
<protein>
    <submittedName>
        <fullName evidence="1">Uncharacterized protein</fullName>
    </submittedName>
</protein>
<dbReference type="Proteomes" id="UP001062846">
    <property type="component" value="Chromosome 1"/>
</dbReference>
<proteinExistence type="predicted"/>
<reference evidence="1" key="1">
    <citation type="submission" date="2022-02" db="EMBL/GenBank/DDBJ databases">
        <title>Plant Genome Project.</title>
        <authorList>
            <person name="Zhang R.-G."/>
        </authorList>
    </citation>
    <scope>NUCLEOTIDE SEQUENCE</scope>
    <source>
        <strain evidence="1">AT1</strain>
    </source>
</reference>
<comment type="caution">
    <text evidence="1">The sequence shown here is derived from an EMBL/GenBank/DDBJ whole genome shotgun (WGS) entry which is preliminary data.</text>
</comment>
<sequence length="149" mass="16488">MVFNGTSWLVEAINGKAQADFFEFLEANVKPSPTQVASSNPKTLVWRRPDEGMIKINVDAAVSKASSTIGTGAIAWDANSSILRIFIKSYEGITSPCLAEAMTIRNGMNLGVALNVRRVLIERMQSRLFDAVPCQKIHPLISQFWYKIV</sequence>
<organism evidence="1 2">
    <name type="scientific">Rhododendron molle</name>
    <name type="common">Chinese azalea</name>
    <name type="synonym">Azalea mollis</name>
    <dbReference type="NCBI Taxonomy" id="49168"/>
    <lineage>
        <taxon>Eukaryota</taxon>
        <taxon>Viridiplantae</taxon>
        <taxon>Streptophyta</taxon>
        <taxon>Embryophyta</taxon>
        <taxon>Tracheophyta</taxon>
        <taxon>Spermatophyta</taxon>
        <taxon>Magnoliopsida</taxon>
        <taxon>eudicotyledons</taxon>
        <taxon>Gunneridae</taxon>
        <taxon>Pentapetalae</taxon>
        <taxon>asterids</taxon>
        <taxon>Ericales</taxon>
        <taxon>Ericaceae</taxon>
        <taxon>Ericoideae</taxon>
        <taxon>Rhodoreae</taxon>
        <taxon>Rhododendron</taxon>
    </lineage>
</organism>
<evidence type="ECO:0000313" key="2">
    <source>
        <dbReference type="Proteomes" id="UP001062846"/>
    </source>
</evidence>
<gene>
    <name evidence="1" type="ORF">RHMOL_Rhmol01G0192100</name>
</gene>
<accession>A0ACC0Q3M9</accession>
<dbReference type="EMBL" id="CM046388">
    <property type="protein sequence ID" value="KAI8572355.1"/>
    <property type="molecule type" value="Genomic_DNA"/>
</dbReference>
<name>A0ACC0Q3M9_RHOML</name>
<evidence type="ECO:0000313" key="1">
    <source>
        <dbReference type="EMBL" id="KAI8572355.1"/>
    </source>
</evidence>